<name>A0A517Y9L0_9BACT</name>
<dbReference type="GO" id="GO:0005886">
    <property type="term" value="C:plasma membrane"/>
    <property type="evidence" value="ECO:0007669"/>
    <property type="project" value="UniProtKB-SubCell"/>
</dbReference>
<accession>A0A517Y9L0</accession>
<proteinExistence type="predicted"/>
<dbReference type="InterPro" id="IPR004960">
    <property type="entry name" value="LipA_acyltrans"/>
</dbReference>
<protein>
    <submittedName>
        <fullName evidence="8">Lipid A biosynthesis lauroyl acyltransferase</fullName>
        <ecNumber evidence="8">2.3.1.-</ecNumber>
    </submittedName>
</protein>
<evidence type="ECO:0000256" key="7">
    <source>
        <dbReference type="SAM" id="MobiDB-lite"/>
    </source>
</evidence>
<keyword evidence="2" id="KW-1003">Cell membrane</keyword>
<dbReference type="Proteomes" id="UP000315017">
    <property type="component" value="Chromosome"/>
</dbReference>
<evidence type="ECO:0000256" key="3">
    <source>
        <dbReference type="ARBA" id="ARBA00022519"/>
    </source>
</evidence>
<feature type="region of interest" description="Disordered" evidence="7">
    <location>
        <begin position="296"/>
        <end position="319"/>
    </location>
</feature>
<dbReference type="AlphaFoldDB" id="A0A517Y9L0"/>
<comment type="subcellular location">
    <subcellularLocation>
        <location evidence="1">Cell inner membrane</location>
    </subcellularLocation>
</comment>
<dbReference type="GO" id="GO:0009247">
    <property type="term" value="P:glycolipid biosynthetic process"/>
    <property type="evidence" value="ECO:0007669"/>
    <property type="project" value="UniProtKB-ARBA"/>
</dbReference>
<evidence type="ECO:0000256" key="1">
    <source>
        <dbReference type="ARBA" id="ARBA00004533"/>
    </source>
</evidence>
<evidence type="ECO:0000256" key="4">
    <source>
        <dbReference type="ARBA" id="ARBA00022679"/>
    </source>
</evidence>
<reference evidence="8 9" key="1">
    <citation type="submission" date="2019-02" db="EMBL/GenBank/DDBJ databases">
        <title>Deep-cultivation of Planctomycetes and their phenomic and genomic characterization uncovers novel biology.</title>
        <authorList>
            <person name="Wiegand S."/>
            <person name="Jogler M."/>
            <person name="Boedeker C."/>
            <person name="Pinto D."/>
            <person name="Vollmers J."/>
            <person name="Rivas-Marin E."/>
            <person name="Kohn T."/>
            <person name="Peeters S.H."/>
            <person name="Heuer A."/>
            <person name="Rast P."/>
            <person name="Oberbeckmann S."/>
            <person name="Bunk B."/>
            <person name="Jeske O."/>
            <person name="Meyerdierks A."/>
            <person name="Storesund J.E."/>
            <person name="Kallscheuer N."/>
            <person name="Luecker S."/>
            <person name="Lage O.M."/>
            <person name="Pohl T."/>
            <person name="Merkel B.J."/>
            <person name="Hornburger P."/>
            <person name="Mueller R.-W."/>
            <person name="Bruemmer F."/>
            <person name="Labrenz M."/>
            <person name="Spormann A.M."/>
            <person name="Op den Camp H."/>
            <person name="Overmann J."/>
            <person name="Amann R."/>
            <person name="Jetten M.S.M."/>
            <person name="Mascher T."/>
            <person name="Medema M.H."/>
            <person name="Devos D.P."/>
            <person name="Kaster A.-K."/>
            <person name="Ovreas L."/>
            <person name="Rohde M."/>
            <person name="Galperin M.Y."/>
            <person name="Jogler C."/>
        </authorList>
    </citation>
    <scope>NUCLEOTIDE SEQUENCE [LARGE SCALE GENOMIC DNA]</scope>
    <source>
        <strain evidence="8 9">ETA_A8</strain>
    </source>
</reference>
<dbReference type="KEGG" id="aagg:ETAA8_19360"/>
<dbReference type="Pfam" id="PF03279">
    <property type="entry name" value="Lip_A_acyltrans"/>
    <property type="match status" value="1"/>
</dbReference>
<keyword evidence="4 8" id="KW-0808">Transferase</keyword>
<dbReference type="GO" id="GO:0016746">
    <property type="term" value="F:acyltransferase activity"/>
    <property type="evidence" value="ECO:0007669"/>
    <property type="project" value="UniProtKB-KW"/>
</dbReference>
<dbReference type="PANTHER" id="PTHR30606:SF10">
    <property type="entry name" value="PHOSPHATIDYLINOSITOL MANNOSIDE ACYLTRANSFERASE"/>
    <property type="match status" value="1"/>
</dbReference>
<evidence type="ECO:0000313" key="9">
    <source>
        <dbReference type="Proteomes" id="UP000315017"/>
    </source>
</evidence>
<sequence>MSIRRAFDYPLYLLVRIIIAVVQAVRIETCVSACRALAWLMFDVVKLRRQLVDENLAQAFPEKSLAERNEIGRGMWVHLLTMVCEIAHAPRKIHSTNWRKYIKLQRGREFVGSLLLARPRVLVTAHFGNFEVAGLMSGMLGISTFTVTRTLDNPYLDEFVLRFRELNWQFILPKNGSANQADTVLKNKGALALLGDQHAGPKGCWVDFFGRPASCHKALALFTLLSDAPMILLYCKRRDKPLHFELGLADIADPQALPKDCTDVKRLTQWYNRVLEDEIRKAPDQYWWLHRRWRDPPQRARAKASLRDAATPTERRDAA</sequence>
<keyword evidence="9" id="KW-1185">Reference proteome</keyword>
<evidence type="ECO:0000313" key="8">
    <source>
        <dbReference type="EMBL" id="QDU26852.1"/>
    </source>
</evidence>
<organism evidence="8 9">
    <name type="scientific">Anatilimnocola aggregata</name>
    <dbReference type="NCBI Taxonomy" id="2528021"/>
    <lineage>
        <taxon>Bacteria</taxon>
        <taxon>Pseudomonadati</taxon>
        <taxon>Planctomycetota</taxon>
        <taxon>Planctomycetia</taxon>
        <taxon>Pirellulales</taxon>
        <taxon>Pirellulaceae</taxon>
        <taxon>Anatilimnocola</taxon>
    </lineage>
</organism>
<keyword evidence="3" id="KW-0997">Cell inner membrane</keyword>
<dbReference type="CDD" id="cd07984">
    <property type="entry name" value="LPLAT_LABLAT-like"/>
    <property type="match status" value="1"/>
</dbReference>
<dbReference type="PANTHER" id="PTHR30606">
    <property type="entry name" value="LIPID A BIOSYNTHESIS LAUROYL ACYLTRANSFERASE"/>
    <property type="match status" value="1"/>
</dbReference>
<evidence type="ECO:0000256" key="5">
    <source>
        <dbReference type="ARBA" id="ARBA00023136"/>
    </source>
</evidence>
<evidence type="ECO:0000256" key="2">
    <source>
        <dbReference type="ARBA" id="ARBA00022475"/>
    </source>
</evidence>
<dbReference type="EMBL" id="CP036274">
    <property type="protein sequence ID" value="QDU26852.1"/>
    <property type="molecule type" value="Genomic_DNA"/>
</dbReference>
<keyword evidence="5" id="KW-0472">Membrane</keyword>
<dbReference type="RefSeq" id="WP_238397719.1">
    <property type="nucleotide sequence ID" value="NZ_CP036274.1"/>
</dbReference>
<evidence type="ECO:0000256" key="6">
    <source>
        <dbReference type="ARBA" id="ARBA00023315"/>
    </source>
</evidence>
<dbReference type="EC" id="2.3.1.-" evidence="8"/>
<keyword evidence="6 8" id="KW-0012">Acyltransferase</keyword>
<gene>
    <name evidence="8" type="primary">htrB</name>
    <name evidence="8" type="ORF">ETAA8_19360</name>
</gene>